<dbReference type="Proteomes" id="UP000539372">
    <property type="component" value="Unassembled WGS sequence"/>
</dbReference>
<dbReference type="AlphaFoldDB" id="A0A7Y0DY40"/>
<dbReference type="InterPro" id="IPR036388">
    <property type="entry name" value="WH-like_DNA-bd_sf"/>
</dbReference>
<dbReference type="Gene3D" id="1.10.10.10">
    <property type="entry name" value="Winged helix-like DNA-binding domain superfamily/Winged helix DNA-binding domain"/>
    <property type="match status" value="1"/>
</dbReference>
<dbReference type="PROSITE" id="PS50949">
    <property type="entry name" value="HTH_GNTR"/>
    <property type="match status" value="1"/>
</dbReference>
<evidence type="ECO:0000313" key="5">
    <source>
        <dbReference type="EMBL" id="NMM43706.1"/>
    </source>
</evidence>
<proteinExistence type="predicted"/>
<dbReference type="SMART" id="SM00345">
    <property type="entry name" value="HTH_GNTR"/>
    <property type="match status" value="1"/>
</dbReference>
<dbReference type="GO" id="GO:0003677">
    <property type="term" value="F:DNA binding"/>
    <property type="evidence" value="ECO:0007669"/>
    <property type="project" value="UniProtKB-KW"/>
</dbReference>
<evidence type="ECO:0000256" key="3">
    <source>
        <dbReference type="ARBA" id="ARBA00023163"/>
    </source>
</evidence>
<evidence type="ECO:0000256" key="1">
    <source>
        <dbReference type="ARBA" id="ARBA00023015"/>
    </source>
</evidence>
<keyword evidence="2" id="KW-0238">DNA-binding</keyword>
<dbReference type="PANTHER" id="PTHR43537:SF5">
    <property type="entry name" value="UXU OPERON TRANSCRIPTIONAL REGULATOR"/>
    <property type="match status" value="1"/>
</dbReference>
<protein>
    <submittedName>
        <fullName evidence="5">FadR family transcriptional regulator</fullName>
    </submittedName>
</protein>
<gene>
    <name evidence="5" type="ORF">HH303_04400</name>
</gene>
<dbReference type="InterPro" id="IPR000524">
    <property type="entry name" value="Tscrpt_reg_HTH_GntR"/>
</dbReference>
<dbReference type="SUPFAM" id="SSF48008">
    <property type="entry name" value="GntR ligand-binding domain-like"/>
    <property type="match status" value="1"/>
</dbReference>
<dbReference type="InterPro" id="IPR008920">
    <property type="entry name" value="TF_FadR/GntR_C"/>
</dbReference>
<keyword evidence="3" id="KW-0804">Transcription</keyword>
<dbReference type="SMART" id="SM00895">
    <property type="entry name" value="FCD"/>
    <property type="match status" value="1"/>
</dbReference>
<accession>A0A7Y0DY40</accession>
<reference evidence="5 6" key="1">
    <citation type="submission" date="2020-04" db="EMBL/GenBank/DDBJ databases">
        <title>Rhodospirillaceae bacterium KN72 isolated from deep sea.</title>
        <authorList>
            <person name="Zhang D.-C."/>
        </authorList>
    </citation>
    <scope>NUCLEOTIDE SEQUENCE [LARGE SCALE GENOMIC DNA]</scope>
    <source>
        <strain evidence="5 6">KN72</strain>
    </source>
</reference>
<keyword evidence="6" id="KW-1185">Reference proteome</keyword>
<dbReference type="Pfam" id="PF07729">
    <property type="entry name" value="FCD"/>
    <property type="match status" value="1"/>
</dbReference>
<dbReference type="CDD" id="cd07377">
    <property type="entry name" value="WHTH_GntR"/>
    <property type="match status" value="1"/>
</dbReference>
<dbReference type="RefSeq" id="WP_169623965.1">
    <property type="nucleotide sequence ID" value="NZ_JABBNT010000001.1"/>
</dbReference>
<name>A0A7Y0DY40_9PROT</name>
<dbReference type="SUPFAM" id="SSF46785">
    <property type="entry name" value="Winged helix' DNA-binding domain"/>
    <property type="match status" value="1"/>
</dbReference>
<comment type="caution">
    <text evidence="5">The sequence shown here is derived from an EMBL/GenBank/DDBJ whole genome shotgun (WGS) entry which is preliminary data.</text>
</comment>
<dbReference type="GO" id="GO:0003700">
    <property type="term" value="F:DNA-binding transcription factor activity"/>
    <property type="evidence" value="ECO:0007669"/>
    <property type="project" value="InterPro"/>
</dbReference>
<dbReference type="InterPro" id="IPR036390">
    <property type="entry name" value="WH_DNA-bd_sf"/>
</dbReference>
<feature type="domain" description="HTH gntR-type" evidence="4">
    <location>
        <begin position="3"/>
        <end position="71"/>
    </location>
</feature>
<evidence type="ECO:0000313" key="6">
    <source>
        <dbReference type="Proteomes" id="UP000539372"/>
    </source>
</evidence>
<dbReference type="Gene3D" id="1.20.120.530">
    <property type="entry name" value="GntR ligand-binding domain-like"/>
    <property type="match status" value="1"/>
</dbReference>
<dbReference type="Pfam" id="PF00392">
    <property type="entry name" value="GntR"/>
    <property type="match status" value="1"/>
</dbReference>
<dbReference type="PRINTS" id="PR00035">
    <property type="entry name" value="HTHGNTR"/>
</dbReference>
<sequence>MSVTLSVRIADQLRSDIQGGAFSRDGRLPTERDLAARFDVARNTVRRAIENLRDEGLVVCHVGRGTFIARQDTFQTASLASTAPSLAKALSATVIADISPRDLIEARLMIEPAVAAAAAANATEGDIQKLLHAQAASAATEEMEEFEHHDAEIHKLLFAMAQNQVVILVDDMLASLRANADWLAAKRRAYSPALKARYVAQHADIIEAIRQRSPKAARAAMVVHLEEVRRVLLEL</sequence>
<dbReference type="EMBL" id="JABBNT010000001">
    <property type="protein sequence ID" value="NMM43706.1"/>
    <property type="molecule type" value="Genomic_DNA"/>
</dbReference>
<evidence type="ECO:0000259" key="4">
    <source>
        <dbReference type="PROSITE" id="PS50949"/>
    </source>
</evidence>
<dbReference type="InterPro" id="IPR011711">
    <property type="entry name" value="GntR_C"/>
</dbReference>
<dbReference type="PANTHER" id="PTHR43537">
    <property type="entry name" value="TRANSCRIPTIONAL REGULATOR, GNTR FAMILY"/>
    <property type="match status" value="1"/>
</dbReference>
<keyword evidence="1" id="KW-0805">Transcription regulation</keyword>
<evidence type="ECO:0000256" key="2">
    <source>
        <dbReference type="ARBA" id="ARBA00023125"/>
    </source>
</evidence>
<organism evidence="5 6">
    <name type="scientific">Pacificispira spongiicola</name>
    <dbReference type="NCBI Taxonomy" id="2729598"/>
    <lineage>
        <taxon>Bacteria</taxon>
        <taxon>Pseudomonadati</taxon>
        <taxon>Pseudomonadota</taxon>
        <taxon>Alphaproteobacteria</taxon>
        <taxon>Rhodospirillales</taxon>
        <taxon>Rhodospirillaceae</taxon>
        <taxon>Pacificispira</taxon>
    </lineage>
</organism>